<feature type="region of interest" description="Disordered" evidence="1">
    <location>
        <begin position="1"/>
        <end position="54"/>
    </location>
</feature>
<accession>A0A543AZ44</accession>
<dbReference type="InParanoid" id="A0A543AZ44"/>
<evidence type="ECO:0000313" key="2">
    <source>
        <dbReference type="EMBL" id="TQL77790.1"/>
    </source>
</evidence>
<evidence type="ECO:0000313" key="3">
    <source>
        <dbReference type="Proteomes" id="UP000317043"/>
    </source>
</evidence>
<keyword evidence="3" id="KW-1185">Reference proteome</keyword>
<dbReference type="EMBL" id="VFOW01000001">
    <property type="protein sequence ID" value="TQL77790.1"/>
    <property type="molecule type" value="Genomic_DNA"/>
</dbReference>
<name>A0A543AZ44_9ACTN</name>
<protein>
    <submittedName>
        <fullName evidence="2">Uncharacterized protein</fullName>
    </submittedName>
</protein>
<dbReference type="AlphaFoldDB" id="A0A543AZ44"/>
<sequence>MKPDEDREVALSEDFDILPDQTRDDTDHGWGESRSRSRRDDDERLLAERPPHWG</sequence>
<feature type="compositionally biased region" description="Basic and acidic residues" evidence="1">
    <location>
        <begin position="21"/>
        <end position="54"/>
    </location>
</feature>
<evidence type="ECO:0000256" key="1">
    <source>
        <dbReference type="SAM" id="MobiDB-lite"/>
    </source>
</evidence>
<dbReference type="Proteomes" id="UP000317043">
    <property type="component" value="Unassembled WGS sequence"/>
</dbReference>
<feature type="compositionally biased region" description="Basic and acidic residues" evidence="1">
    <location>
        <begin position="1"/>
        <end position="10"/>
    </location>
</feature>
<reference evidence="2 3" key="1">
    <citation type="submission" date="2019-06" db="EMBL/GenBank/DDBJ databases">
        <title>Sequencing the genomes of 1000 actinobacteria strains.</title>
        <authorList>
            <person name="Klenk H.-P."/>
        </authorList>
    </citation>
    <scope>NUCLEOTIDE SEQUENCE [LARGE SCALE GENOMIC DNA]</scope>
    <source>
        <strain evidence="2 3">DSM 45928</strain>
    </source>
</reference>
<proteinExistence type="predicted"/>
<gene>
    <name evidence="2" type="ORF">FB566_3357</name>
</gene>
<comment type="caution">
    <text evidence="2">The sequence shown here is derived from an EMBL/GenBank/DDBJ whole genome shotgun (WGS) entry which is preliminary data.</text>
</comment>
<organism evidence="2 3">
    <name type="scientific">Stackebrandtia endophytica</name>
    <dbReference type="NCBI Taxonomy" id="1496996"/>
    <lineage>
        <taxon>Bacteria</taxon>
        <taxon>Bacillati</taxon>
        <taxon>Actinomycetota</taxon>
        <taxon>Actinomycetes</taxon>
        <taxon>Glycomycetales</taxon>
        <taxon>Glycomycetaceae</taxon>
        <taxon>Stackebrandtia</taxon>
    </lineage>
</organism>
<dbReference type="RefSeq" id="WP_170183070.1">
    <property type="nucleotide sequence ID" value="NZ_JBHTGS010000001.1"/>
</dbReference>